<evidence type="ECO:0000313" key="3">
    <source>
        <dbReference type="Proteomes" id="UP000026915"/>
    </source>
</evidence>
<organism evidence="2 3">
    <name type="scientific">Theobroma cacao</name>
    <name type="common">Cacao</name>
    <name type="synonym">Cocoa</name>
    <dbReference type="NCBI Taxonomy" id="3641"/>
    <lineage>
        <taxon>Eukaryota</taxon>
        <taxon>Viridiplantae</taxon>
        <taxon>Streptophyta</taxon>
        <taxon>Embryophyta</taxon>
        <taxon>Tracheophyta</taxon>
        <taxon>Spermatophyta</taxon>
        <taxon>Magnoliopsida</taxon>
        <taxon>eudicotyledons</taxon>
        <taxon>Gunneridae</taxon>
        <taxon>Pentapetalae</taxon>
        <taxon>rosids</taxon>
        <taxon>malvids</taxon>
        <taxon>Malvales</taxon>
        <taxon>Malvaceae</taxon>
        <taxon>Byttnerioideae</taxon>
        <taxon>Theobroma</taxon>
    </lineage>
</organism>
<dbReference type="InParanoid" id="A0A061FA48"/>
<evidence type="ECO:0000256" key="1">
    <source>
        <dbReference type="SAM" id="MobiDB-lite"/>
    </source>
</evidence>
<dbReference type="Proteomes" id="UP000026915">
    <property type="component" value="Chromosome 7"/>
</dbReference>
<proteinExistence type="predicted"/>
<protein>
    <submittedName>
        <fullName evidence="2">Uncharacterized protein</fullName>
    </submittedName>
</protein>
<dbReference type="EMBL" id="CM001885">
    <property type="protein sequence ID" value="EOY13763.1"/>
    <property type="molecule type" value="Genomic_DNA"/>
</dbReference>
<dbReference type="AlphaFoldDB" id="A0A061FA48"/>
<evidence type="ECO:0000313" key="2">
    <source>
        <dbReference type="EMBL" id="EOY13763.1"/>
    </source>
</evidence>
<gene>
    <name evidence="2" type="ORF">TCM_032404</name>
</gene>
<dbReference type="Gramene" id="EOY13763">
    <property type="protein sequence ID" value="EOY13763"/>
    <property type="gene ID" value="TCM_032404"/>
</dbReference>
<reference evidence="2 3" key="1">
    <citation type="journal article" date="2013" name="Genome Biol.">
        <title>The genome sequence of the most widely cultivated cacao type and its use to identify candidate genes regulating pod color.</title>
        <authorList>
            <person name="Motamayor J.C."/>
            <person name="Mockaitis K."/>
            <person name="Schmutz J."/>
            <person name="Haiminen N."/>
            <person name="Iii D.L."/>
            <person name="Cornejo O."/>
            <person name="Findley S.D."/>
            <person name="Zheng P."/>
            <person name="Utro F."/>
            <person name="Royaert S."/>
            <person name="Saski C."/>
            <person name="Jenkins J."/>
            <person name="Podicheti R."/>
            <person name="Zhao M."/>
            <person name="Scheffler B.E."/>
            <person name="Stack J.C."/>
            <person name="Feltus F.A."/>
            <person name="Mustiga G.M."/>
            <person name="Amores F."/>
            <person name="Phillips W."/>
            <person name="Marelli J.P."/>
            <person name="May G.D."/>
            <person name="Shapiro H."/>
            <person name="Ma J."/>
            <person name="Bustamante C.D."/>
            <person name="Schnell R.J."/>
            <person name="Main D."/>
            <person name="Gilbert D."/>
            <person name="Parida L."/>
            <person name="Kuhn D.N."/>
        </authorList>
    </citation>
    <scope>NUCLEOTIDE SEQUENCE [LARGE SCALE GENOMIC DNA]</scope>
    <source>
        <strain evidence="3">cv. Matina 1-6</strain>
    </source>
</reference>
<keyword evidence="3" id="KW-1185">Reference proteome</keyword>
<dbReference type="HOGENOM" id="CLU_1900001_0_0_1"/>
<sequence>MVSEYGYHGIPAVSHKENISLAVVQSHKKKRPVMVKSLVIRGNQKAKKSLIISQNNTFRNKNPKPEGKPGYDMKPEGEEKLNYETKQYNYKPKPEEKEKLLSVGVEGLYLCESGPKYILSSSRGLSRGNMSSCW</sequence>
<name>A0A061FA48_THECC</name>
<accession>A0A061FA48</accession>
<feature type="compositionally biased region" description="Basic and acidic residues" evidence="1">
    <location>
        <begin position="63"/>
        <end position="77"/>
    </location>
</feature>
<feature type="region of interest" description="Disordered" evidence="1">
    <location>
        <begin position="57"/>
        <end position="77"/>
    </location>
</feature>